<organism evidence="1 2">
    <name type="scientific">Prochlorococcus marinus str. GP2</name>
    <dbReference type="NCBI Taxonomy" id="59925"/>
    <lineage>
        <taxon>Bacteria</taxon>
        <taxon>Bacillati</taxon>
        <taxon>Cyanobacteriota</taxon>
        <taxon>Cyanophyceae</taxon>
        <taxon>Synechococcales</taxon>
        <taxon>Prochlorococcaceae</taxon>
        <taxon>Prochlorococcus</taxon>
    </lineage>
</organism>
<gene>
    <name evidence="1" type="ORF">EU91_1235</name>
</gene>
<dbReference type="AlphaFoldDB" id="A0A0A1ZDX0"/>
<sequence length="39" mass="4549">MKHAVWGICSNPHGLSLLRRIFKRNFLCQSGKNLNFSKF</sequence>
<dbReference type="Proteomes" id="UP000030598">
    <property type="component" value="Unassembled WGS sequence"/>
</dbReference>
<accession>A0A0A1ZDX0</accession>
<reference evidence="2" key="1">
    <citation type="journal article" date="2014" name="Sci. Data">
        <title>Genomes of diverse isolates of the marine cyanobacterium Prochlorococcus.</title>
        <authorList>
            <person name="Biller S."/>
            <person name="Berube P."/>
            <person name="Thompson J."/>
            <person name="Kelly L."/>
            <person name="Roggensack S."/>
            <person name="Awad L."/>
            <person name="Roache-Johnson K."/>
            <person name="Ding H."/>
            <person name="Giovannoni S.J."/>
            <person name="Moore L.R."/>
            <person name="Chisholm S.W."/>
        </authorList>
    </citation>
    <scope>NUCLEOTIDE SEQUENCE [LARGE SCALE GENOMIC DNA]</scope>
    <source>
        <strain evidence="2">GP2</strain>
    </source>
</reference>
<evidence type="ECO:0000313" key="2">
    <source>
        <dbReference type="Proteomes" id="UP000030598"/>
    </source>
</evidence>
<comment type="caution">
    <text evidence="1">The sequence shown here is derived from an EMBL/GenBank/DDBJ whole genome shotgun (WGS) entry which is preliminary data.</text>
</comment>
<dbReference type="EMBL" id="JNAH01000007">
    <property type="protein sequence ID" value="KGF86473.1"/>
    <property type="molecule type" value="Genomic_DNA"/>
</dbReference>
<evidence type="ECO:0000313" key="1">
    <source>
        <dbReference type="EMBL" id="KGF86473.1"/>
    </source>
</evidence>
<name>A0A0A1ZDX0_PROMR</name>
<proteinExistence type="predicted"/>
<protein>
    <submittedName>
        <fullName evidence="1">Uncharacterized protein</fullName>
    </submittedName>
</protein>